<dbReference type="EMBL" id="CAUOFW020001564">
    <property type="protein sequence ID" value="CAK9146361.1"/>
    <property type="molecule type" value="Genomic_DNA"/>
</dbReference>
<name>A0ABC8RN20_9AQUA</name>
<feature type="non-terminal residue" evidence="1">
    <location>
        <position position="56"/>
    </location>
</feature>
<reference evidence="1 2" key="1">
    <citation type="submission" date="2024-02" db="EMBL/GenBank/DDBJ databases">
        <authorList>
            <person name="Vignale AGUSTIN F."/>
            <person name="Sosa J E."/>
            <person name="Modenutti C."/>
        </authorList>
    </citation>
    <scope>NUCLEOTIDE SEQUENCE [LARGE SCALE GENOMIC DNA]</scope>
</reference>
<dbReference type="Proteomes" id="UP001642360">
    <property type="component" value="Unassembled WGS sequence"/>
</dbReference>
<proteinExistence type="predicted"/>
<gene>
    <name evidence="1" type="ORF">ILEXP_LOCUS14205</name>
</gene>
<evidence type="ECO:0000313" key="2">
    <source>
        <dbReference type="Proteomes" id="UP001642360"/>
    </source>
</evidence>
<evidence type="ECO:0000313" key="1">
    <source>
        <dbReference type="EMBL" id="CAK9146361.1"/>
    </source>
</evidence>
<accession>A0ABC8RN20</accession>
<dbReference type="AlphaFoldDB" id="A0ABC8RN20"/>
<protein>
    <submittedName>
        <fullName evidence="1">Uncharacterized protein</fullName>
    </submittedName>
</protein>
<organism evidence="1 2">
    <name type="scientific">Ilex paraguariensis</name>
    <name type="common">yerba mate</name>
    <dbReference type="NCBI Taxonomy" id="185542"/>
    <lineage>
        <taxon>Eukaryota</taxon>
        <taxon>Viridiplantae</taxon>
        <taxon>Streptophyta</taxon>
        <taxon>Embryophyta</taxon>
        <taxon>Tracheophyta</taxon>
        <taxon>Spermatophyta</taxon>
        <taxon>Magnoliopsida</taxon>
        <taxon>eudicotyledons</taxon>
        <taxon>Gunneridae</taxon>
        <taxon>Pentapetalae</taxon>
        <taxon>asterids</taxon>
        <taxon>campanulids</taxon>
        <taxon>Aquifoliales</taxon>
        <taxon>Aquifoliaceae</taxon>
        <taxon>Ilex</taxon>
    </lineage>
</organism>
<comment type="caution">
    <text evidence="1">The sequence shown here is derived from an EMBL/GenBank/DDBJ whole genome shotgun (WGS) entry which is preliminary data.</text>
</comment>
<keyword evidence="2" id="KW-1185">Reference proteome</keyword>
<sequence>MSGGGPGLVSLVQAMKSKNAPRATKGKIQCHTSSNKSKETLAYLPNRAIALDSKLL</sequence>